<dbReference type="AlphaFoldDB" id="A0A7H8R324"/>
<protein>
    <submittedName>
        <fullName evidence="2">Uncharacterized protein</fullName>
    </submittedName>
</protein>
<evidence type="ECO:0000313" key="3">
    <source>
        <dbReference type="Proteomes" id="UP000509510"/>
    </source>
</evidence>
<dbReference type="GeneID" id="55995151"/>
<dbReference type="Proteomes" id="UP000509510">
    <property type="component" value="Chromosome IV"/>
</dbReference>
<keyword evidence="3" id="KW-1185">Reference proteome</keyword>
<gene>
    <name evidence="2" type="ORF">TRUGW13939_07661</name>
</gene>
<dbReference type="RefSeq" id="XP_035346692.1">
    <property type="nucleotide sequence ID" value="XM_035490799.1"/>
</dbReference>
<proteinExistence type="predicted"/>
<dbReference type="EMBL" id="CP055901">
    <property type="protein sequence ID" value="QKX60516.1"/>
    <property type="molecule type" value="Genomic_DNA"/>
</dbReference>
<sequence>MAQKVISMSKYRILPSESVSNFNESDFDGYTDDLNDAEWRTVAALRDTLPCPDIHDSSEIDTFSDPDFGAPSPSLSQYSDLVANSSELRSELCLLKGGVCCLRNGLPTVQLTQVSDTQQRQGRSESNSIFILSPSDDDAGDDDVDDASNDAAGQSGEAEDTDDETSVQLIPELQENLPEKQKWEHLDRPGSLRLAHRYSVAA</sequence>
<organism evidence="2 3">
    <name type="scientific">Talaromyces rugulosus</name>
    <name type="common">Penicillium rugulosum</name>
    <dbReference type="NCBI Taxonomy" id="121627"/>
    <lineage>
        <taxon>Eukaryota</taxon>
        <taxon>Fungi</taxon>
        <taxon>Dikarya</taxon>
        <taxon>Ascomycota</taxon>
        <taxon>Pezizomycotina</taxon>
        <taxon>Eurotiomycetes</taxon>
        <taxon>Eurotiomycetidae</taxon>
        <taxon>Eurotiales</taxon>
        <taxon>Trichocomaceae</taxon>
        <taxon>Talaromyces</taxon>
        <taxon>Talaromyces sect. Islandici</taxon>
    </lineage>
</organism>
<evidence type="ECO:0000256" key="1">
    <source>
        <dbReference type="SAM" id="MobiDB-lite"/>
    </source>
</evidence>
<feature type="compositionally biased region" description="Polar residues" evidence="1">
    <location>
        <begin position="113"/>
        <end position="130"/>
    </location>
</feature>
<feature type="region of interest" description="Disordered" evidence="1">
    <location>
        <begin position="113"/>
        <end position="168"/>
    </location>
</feature>
<reference evidence="3" key="1">
    <citation type="submission" date="2020-06" db="EMBL/GenBank/DDBJ databases">
        <title>A chromosome-scale genome assembly of Talaromyces rugulosus W13939.</title>
        <authorList>
            <person name="Wang B."/>
            <person name="Guo L."/>
            <person name="Ye K."/>
            <person name="Wang L."/>
        </authorList>
    </citation>
    <scope>NUCLEOTIDE SEQUENCE [LARGE SCALE GENOMIC DNA]</scope>
    <source>
        <strain evidence="3">W13939</strain>
    </source>
</reference>
<accession>A0A7H8R324</accession>
<dbReference type="KEGG" id="trg:TRUGW13939_07661"/>
<evidence type="ECO:0000313" key="2">
    <source>
        <dbReference type="EMBL" id="QKX60516.1"/>
    </source>
</evidence>
<feature type="compositionally biased region" description="Acidic residues" evidence="1">
    <location>
        <begin position="135"/>
        <end position="148"/>
    </location>
</feature>
<name>A0A7H8R324_TALRU</name>